<dbReference type="Proteomes" id="UP000015543">
    <property type="component" value="Chromosome"/>
</dbReference>
<evidence type="ECO:0000313" key="2">
    <source>
        <dbReference type="Proteomes" id="UP000015543"/>
    </source>
</evidence>
<reference evidence="1 2" key="1">
    <citation type="journal article" date="2013" name="Genome Announc.">
        <title>Complete Genomic Sequence of 'Thermofilum adornatus' Strain 1910bT, a Hyperthermophilic Anaerobic Organotrophic Crenarchaeon.</title>
        <authorList>
            <person name="Dominova I.N."/>
            <person name="Kublanov I.V."/>
            <person name="Podosokorskaya O.A."/>
            <person name="Derbikova K.S."/>
            <person name="Patrushev M.V."/>
            <person name="Toshchakov S.V."/>
        </authorList>
    </citation>
    <scope>NUCLEOTIDE SEQUENCE [LARGE SCALE GENOMIC DNA]</scope>
    <source>
        <strain evidence="2">1910b</strain>
    </source>
</reference>
<evidence type="ECO:0000313" key="1">
    <source>
        <dbReference type="EMBL" id="AGT35953.1"/>
    </source>
</evidence>
<dbReference type="KEGG" id="thb:N186_08075"/>
<gene>
    <name evidence="1" type="ORF">N186_08075</name>
</gene>
<name>S5ZFL8_9CREN</name>
<protein>
    <submittedName>
        <fullName evidence="1">Uncharacterized protein</fullName>
    </submittedName>
</protein>
<accession>S5ZFL8</accession>
<proteinExistence type="predicted"/>
<organism evidence="1 2">
    <name type="scientific">Thermofilum adornatum</name>
    <dbReference type="NCBI Taxonomy" id="1365176"/>
    <lineage>
        <taxon>Archaea</taxon>
        <taxon>Thermoproteota</taxon>
        <taxon>Thermoprotei</taxon>
        <taxon>Thermofilales</taxon>
        <taxon>Thermofilaceae</taxon>
        <taxon>Thermofilum</taxon>
    </lineage>
</organism>
<dbReference type="PATRIC" id="fig|1365176.7.peg.1595"/>
<dbReference type="HOGENOM" id="CLU_2581602_0_0_2"/>
<dbReference type="AlphaFoldDB" id="S5ZFL8"/>
<sequence>MLGKGAFLIYLFWVDGFRSIMSEVVGLLQEIRDELKELRLLYKSLVDKLVPEEEPLEDEKETIESSDEVVGEDEVLRVFG</sequence>
<keyword evidence="2" id="KW-1185">Reference proteome</keyword>
<dbReference type="EMBL" id="CP006646">
    <property type="protein sequence ID" value="AGT35953.1"/>
    <property type="molecule type" value="Genomic_DNA"/>
</dbReference>